<dbReference type="InterPro" id="IPR038765">
    <property type="entry name" value="Papain-like_cys_pep_sf"/>
</dbReference>
<dbReference type="AlphaFoldDB" id="A0A385SVM5"/>
<dbReference type="SMART" id="SM00460">
    <property type="entry name" value="TGc"/>
    <property type="match status" value="1"/>
</dbReference>
<feature type="chain" id="PRO_5017360955" description="Transglutaminase-like domain-containing protein" evidence="1">
    <location>
        <begin position="20"/>
        <end position="343"/>
    </location>
</feature>
<keyword evidence="1" id="KW-0732">Signal</keyword>
<dbReference type="SUPFAM" id="SSF54001">
    <property type="entry name" value="Cysteine proteinases"/>
    <property type="match status" value="1"/>
</dbReference>
<dbReference type="PANTHER" id="PTHR46333">
    <property type="entry name" value="CYTOKINESIS PROTEIN 3"/>
    <property type="match status" value="1"/>
</dbReference>
<feature type="domain" description="Transglutaminase-like" evidence="2">
    <location>
        <begin position="94"/>
        <end position="156"/>
    </location>
</feature>
<reference evidence="4" key="1">
    <citation type="submission" date="2018-09" db="EMBL/GenBank/DDBJ databases">
        <title>Chryseolinea sp. KIS68-18 isolated from soil.</title>
        <authorList>
            <person name="Weon H.-Y."/>
            <person name="Kwon S.-W."/>
            <person name="Lee S.A."/>
        </authorList>
    </citation>
    <scope>NUCLEOTIDE SEQUENCE [LARGE SCALE GENOMIC DNA]</scope>
    <source>
        <strain evidence="4">KIS68-18</strain>
    </source>
</reference>
<dbReference type="KEGG" id="chk:D4L85_28910"/>
<proteinExistence type="predicted"/>
<dbReference type="OrthoDB" id="9788327at2"/>
<evidence type="ECO:0000313" key="4">
    <source>
        <dbReference type="Proteomes" id="UP000266183"/>
    </source>
</evidence>
<protein>
    <recommendedName>
        <fullName evidence="2">Transglutaminase-like domain-containing protein</fullName>
    </recommendedName>
</protein>
<evidence type="ECO:0000256" key="1">
    <source>
        <dbReference type="SAM" id="SignalP"/>
    </source>
</evidence>
<dbReference type="EMBL" id="CP032382">
    <property type="protein sequence ID" value="AYB34351.1"/>
    <property type="molecule type" value="Genomic_DNA"/>
</dbReference>
<dbReference type="Proteomes" id="UP000266183">
    <property type="component" value="Chromosome"/>
</dbReference>
<organism evidence="3 4">
    <name type="scientific">Chryseolinea soli</name>
    <dbReference type="NCBI Taxonomy" id="2321403"/>
    <lineage>
        <taxon>Bacteria</taxon>
        <taxon>Pseudomonadati</taxon>
        <taxon>Bacteroidota</taxon>
        <taxon>Cytophagia</taxon>
        <taxon>Cytophagales</taxon>
        <taxon>Fulvivirgaceae</taxon>
        <taxon>Chryseolinea</taxon>
    </lineage>
</organism>
<sequence length="343" mass="39336">MHRYVIVLFFLVTVGPAFSQNTNSSSLKLLSSRITRGLSEPRKKLDAIFYWVTDNIEYDVAIYSKWLSGHNMYEDFDLNYRDSIEYNEAVANVVANRKKAVCDGYARLFKSLCNHAGIPCEVVNGMAKGVINDELQPHAWNAVRLSGKWYLIDPTWASGHVTDTFTKELDMFYYLTPPEKMFLNHLPDEQKWTLLDKSFNAERFSQSPVANIEVIKNGLIDYYPKTKTIMLRPGESATVWLLFDKSPSDLDIEISAKGWPETRASRLNIELTEKVADSLYRIDPDYFKEIEKIQIVSKKVIQNKVEFVIKPLTDIKGIQIHVDYGFPALVYETSTAKKGVIIH</sequence>
<feature type="signal peptide" evidence="1">
    <location>
        <begin position="1"/>
        <end position="19"/>
    </location>
</feature>
<dbReference type="RefSeq" id="WP_119757601.1">
    <property type="nucleotide sequence ID" value="NZ_CP032382.1"/>
</dbReference>
<accession>A0A385SVM5</accession>
<dbReference type="Gene3D" id="3.10.620.30">
    <property type="match status" value="1"/>
</dbReference>
<dbReference type="InterPro" id="IPR002931">
    <property type="entry name" value="Transglutaminase-like"/>
</dbReference>
<gene>
    <name evidence="3" type="ORF">D4L85_28910</name>
</gene>
<keyword evidence="4" id="KW-1185">Reference proteome</keyword>
<dbReference type="PANTHER" id="PTHR46333:SF2">
    <property type="entry name" value="CYTOKINESIS PROTEIN 3"/>
    <property type="match status" value="1"/>
</dbReference>
<evidence type="ECO:0000313" key="3">
    <source>
        <dbReference type="EMBL" id="AYB34351.1"/>
    </source>
</evidence>
<dbReference type="GO" id="GO:0005737">
    <property type="term" value="C:cytoplasm"/>
    <property type="evidence" value="ECO:0007669"/>
    <property type="project" value="TreeGrafter"/>
</dbReference>
<evidence type="ECO:0000259" key="2">
    <source>
        <dbReference type="SMART" id="SM00460"/>
    </source>
</evidence>
<dbReference type="InterPro" id="IPR052557">
    <property type="entry name" value="CAP/Cytokinesis_protein"/>
</dbReference>
<dbReference type="Pfam" id="PF01841">
    <property type="entry name" value="Transglut_core"/>
    <property type="match status" value="1"/>
</dbReference>
<name>A0A385SVM5_9BACT</name>